<name>A0A183EXM8_9BILA</name>
<keyword evidence="3" id="KW-1185">Reference proteome</keyword>
<reference evidence="2 3" key="2">
    <citation type="submission" date="2018-11" db="EMBL/GenBank/DDBJ databases">
        <authorList>
            <consortium name="Pathogen Informatics"/>
        </authorList>
    </citation>
    <scope>NUCLEOTIDE SEQUENCE [LARGE SCALE GENOMIC DNA]</scope>
</reference>
<protein>
    <submittedName>
        <fullName evidence="4">Single-stranded DNA-binding protein</fullName>
    </submittedName>
</protein>
<feature type="region of interest" description="Disordered" evidence="1">
    <location>
        <begin position="1"/>
        <end position="51"/>
    </location>
</feature>
<evidence type="ECO:0000256" key="1">
    <source>
        <dbReference type="SAM" id="MobiDB-lite"/>
    </source>
</evidence>
<feature type="compositionally biased region" description="Low complexity" evidence="1">
    <location>
        <begin position="17"/>
        <end position="35"/>
    </location>
</feature>
<sequence>MQLAQGNEINDDLTMIARGGAQQQYSSSRSRSSGAPGAGNYNLNDPLWTDM</sequence>
<proteinExistence type="predicted"/>
<dbReference type="Proteomes" id="UP000271098">
    <property type="component" value="Unassembled WGS sequence"/>
</dbReference>
<accession>A0A183EXM8</accession>
<dbReference type="AlphaFoldDB" id="A0A183EXM8"/>
<evidence type="ECO:0000313" key="4">
    <source>
        <dbReference type="WBParaSite" id="GPUH_0002574901-mRNA-1"/>
    </source>
</evidence>
<evidence type="ECO:0000313" key="3">
    <source>
        <dbReference type="Proteomes" id="UP000271098"/>
    </source>
</evidence>
<organism evidence="4">
    <name type="scientific">Gongylonema pulchrum</name>
    <dbReference type="NCBI Taxonomy" id="637853"/>
    <lineage>
        <taxon>Eukaryota</taxon>
        <taxon>Metazoa</taxon>
        <taxon>Ecdysozoa</taxon>
        <taxon>Nematoda</taxon>
        <taxon>Chromadorea</taxon>
        <taxon>Rhabditida</taxon>
        <taxon>Spirurina</taxon>
        <taxon>Spiruromorpha</taxon>
        <taxon>Spiruroidea</taxon>
        <taxon>Gongylonematidae</taxon>
        <taxon>Gongylonema</taxon>
    </lineage>
</organism>
<gene>
    <name evidence="2" type="ORF">GPUH_LOCUS25720</name>
</gene>
<dbReference type="WBParaSite" id="GPUH_0002574901-mRNA-1">
    <property type="protein sequence ID" value="GPUH_0002574901-mRNA-1"/>
    <property type="gene ID" value="GPUH_0002574901"/>
</dbReference>
<reference evidence="4" key="1">
    <citation type="submission" date="2016-06" db="UniProtKB">
        <authorList>
            <consortium name="WormBaseParasite"/>
        </authorList>
    </citation>
    <scope>IDENTIFICATION</scope>
</reference>
<dbReference type="EMBL" id="UYRT01106536">
    <property type="protein sequence ID" value="VDN44572.1"/>
    <property type="molecule type" value="Genomic_DNA"/>
</dbReference>
<evidence type="ECO:0000313" key="2">
    <source>
        <dbReference type="EMBL" id="VDN44572.1"/>
    </source>
</evidence>